<dbReference type="InterPro" id="IPR000515">
    <property type="entry name" value="MetI-like"/>
</dbReference>
<reference evidence="9 10" key="1">
    <citation type="submission" date="2019-09" db="EMBL/GenBank/DDBJ databases">
        <title>Phylogeny of genus Pseudoclavibacter and closely related genus.</title>
        <authorList>
            <person name="Li Y."/>
        </authorList>
    </citation>
    <scope>NUCLEOTIDE SEQUENCE [LARGE SCALE GENOMIC DNA]</scope>
    <source>
        <strain evidence="9 10">DSM 23821</strain>
    </source>
</reference>
<dbReference type="RefSeq" id="WP_158040698.1">
    <property type="nucleotide sequence ID" value="NZ_JACCFV010000001.1"/>
</dbReference>
<dbReference type="EMBL" id="WBJZ01000011">
    <property type="protein sequence ID" value="KAB1656684.1"/>
    <property type="molecule type" value="Genomic_DNA"/>
</dbReference>
<dbReference type="AlphaFoldDB" id="A0A7J5BR36"/>
<feature type="transmembrane region" description="Helical" evidence="6">
    <location>
        <begin position="94"/>
        <end position="114"/>
    </location>
</feature>
<dbReference type="Gene3D" id="1.10.3720.10">
    <property type="entry name" value="MetI-like"/>
    <property type="match status" value="1"/>
</dbReference>
<evidence type="ECO:0000256" key="4">
    <source>
        <dbReference type="ARBA" id="ARBA00022989"/>
    </source>
</evidence>
<comment type="caution">
    <text evidence="9">The sequence shown here is derived from an EMBL/GenBank/DDBJ whole genome shotgun (WGS) entry which is preliminary data.</text>
</comment>
<feature type="transmembrane region" description="Helical" evidence="6">
    <location>
        <begin position="191"/>
        <end position="215"/>
    </location>
</feature>
<organism evidence="9 10">
    <name type="scientific">Pseudoclavibacter chungangensis</name>
    <dbReference type="NCBI Taxonomy" id="587635"/>
    <lineage>
        <taxon>Bacteria</taxon>
        <taxon>Bacillati</taxon>
        <taxon>Actinomycetota</taxon>
        <taxon>Actinomycetes</taxon>
        <taxon>Micrococcales</taxon>
        <taxon>Microbacteriaceae</taxon>
        <taxon>Pseudoclavibacter</taxon>
    </lineage>
</organism>
<feature type="transmembrane region" description="Helical" evidence="6">
    <location>
        <begin position="31"/>
        <end position="53"/>
    </location>
</feature>
<dbReference type="Proteomes" id="UP000467240">
    <property type="component" value="Unassembled WGS sequence"/>
</dbReference>
<keyword evidence="3 6" id="KW-0812">Transmembrane</keyword>
<dbReference type="GO" id="GO:0031460">
    <property type="term" value="P:glycine betaine transport"/>
    <property type="evidence" value="ECO:0007669"/>
    <property type="project" value="TreeGrafter"/>
</dbReference>
<keyword evidence="4 6" id="KW-1133">Transmembrane helix</keyword>
<evidence type="ECO:0000256" key="5">
    <source>
        <dbReference type="ARBA" id="ARBA00023136"/>
    </source>
</evidence>
<protein>
    <submittedName>
        <fullName evidence="9">ABC transporter permease</fullName>
    </submittedName>
</protein>
<evidence type="ECO:0000256" key="1">
    <source>
        <dbReference type="ARBA" id="ARBA00004141"/>
    </source>
</evidence>
<evidence type="ECO:0000259" key="8">
    <source>
        <dbReference type="PROSITE" id="PS50928"/>
    </source>
</evidence>
<accession>A0A7J5BR36</accession>
<dbReference type="PANTHER" id="PTHR30177:SF33">
    <property type="entry name" value="POSSIBLE OSMOPROTECTANT (GLYCINE BETAINE_CARNITINE_CHOLINE_L-PROLINE) TRANSPORT INTEGRAL MEMBRANE PROTEIN ABC TRANSPORTER PROZ"/>
    <property type="match status" value="1"/>
</dbReference>
<dbReference type="InterPro" id="IPR051204">
    <property type="entry name" value="ABC_transp_perm/SBD"/>
</dbReference>
<proteinExistence type="inferred from homology"/>
<gene>
    <name evidence="9" type="ORF">F8O01_09865</name>
</gene>
<dbReference type="InterPro" id="IPR035906">
    <property type="entry name" value="MetI-like_sf"/>
</dbReference>
<dbReference type="CDD" id="cd06261">
    <property type="entry name" value="TM_PBP2"/>
    <property type="match status" value="1"/>
</dbReference>
<dbReference type="GO" id="GO:0055085">
    <property type="term" value="P:transmembrane transport"/>
    <property type="evidence" value="ECO:0007669"/>
    <property type="project" value="InterPro"/>
</dbReference>
<evidence type="ECO:0000256" key="2">
    <source>
        <dbReference type="ARBA" id="ARBA00022448"/>
    </source>
</evidence>
<keyword evidence="5 6" id="KW-0472">Membrane</keyword>
<evidence type="ECO:0000256" key="3">
    <source>
        <dbReference type="ARBA" id="ARBA00022692"/>
    </source>
</evidence>
<feature type="transmembrane region" description="Helical" evidence="6">
    <location>
        <begin position="159"/>
        <end position="179"/>
    </location>
</feature>
<feature type="compositionally biased region" description="Basic and acidic residues" evidence="7">
    <location>
        <begin position="221"/>
        <end position="230"/>
    </location>
</feature>
<keyword evidence="2 6" id="KW-0813">Transport</keyword>
<dbReference type="GO" id="GO:0005886">
    <property type="term" value="C:plasma membrane"/>
    <property type="evidence" value="ECO:0007669"/>
    <property type="project" value="UniProtKB-SubCell"/>
</dbReference>
<evidence type="ECO:0000313" key="9">
    <source>
        <dbReference type="EMBL" id="KAB1656684.1"/>
    </source>
</evidence>
<feature type="transmembrane region" description="Helical" evidence="6">
    <location>
        <begin position="65"/>
        <end position="88"/>
    </location>
</feature>
<comment type="subcellular location">
    <subcellularLocation>
        <location evidence="6">Cell membrane</location>
        <topology evidence="6">Multi-pass membrane protein</topology>
    </subcellularLocation>
    <subcellularLocation>
        <location evidence="1">Membrane</location>
        <topology evidence="1">Multi-pass membrane protein</topology>
    </subcellularLocation>
</comment>
<dbReference type="PROSITE" id="PS50928">
    <property type="entry name" value="ABC_TM1"/>
    <property type="match status" value="1"/>
</dbReference>
<feature type="domain" description="ABC transmembrane type-1" evidence="8">
    <location>
        <begin position="27"/>
        <end position="208"/>
    </location>
</feature>
<dbReference type="Pfam" id="PF00528">
    <property type="entry name" value="BPD_transp_1"/>
    <property type="match status" value="1"/>
</dbReference>
<feature type="region of interest" description="Disordered" evidence="7">
    <location>
        <begin position="221"/>
        <end position="265"/>
    </location>
</feature>
<evidence type="ECO:0000313" key="10">
    <source>
        <dbReference type="Proteomes" id="UP000467240"/>
    </source>
</evidence>
<dbReference type="OrthoDB" id="5244012at2"/>
<evidence type="ECO:0000256" key="6">
    <source>
        <dbReference type="RuleBase" id="RU363032"/>
    </source>
</evidence>
<keyword evidence="10" id="KW-1185">Reference proteome</keyword>
<dbReference type="PANTHER" id="PTHR30177">
    <property type="entry name" value="GLYCINE BETAINE/L-PROLINE TRANSPORT SYSTEM PERMEASE PROTEIN PROW"/>
    <property type="match status" value="1"/>
</dbReference>
<dbReference type="SUPFAM" id="SSF161098">
    <property type="entry name" value="MetI-like"/>
    <property type="match status" value="1"/>
</dbReference>
<comment type="similarity">
    <text evidence="6">Belongs to the binding-protein-dependent transport system permease family.</text>
</comment>
<name>A0A7J5BR36_9MICO</name>
<evidence type="ECO:0000256" key="7">
    <source>
        <dbReference type="SAM" id="MobiDB-lite"/>
    </source>
</evidence>
<sequence length="265" mass="27502">MNVIAEALAWLFSPDRLTGDAAVPLAALQHLGLTAVSLAIASIIAIPTGWFVAHTGRGREAALAVAGAARALPSFGLILVLVLVFGVLHKPEAAVTAFVLLAIPSLLAGAITGVESVGHDVVDGGRACGMTERQILWKIEIPLGLPLLVGGIRQATLQLVATVTLAAYVNVGGLGRYIFEGLPLNRYDIILGGAVLVAAFALVLDGLLALVQWAAVPRGARERGDGDSVRERRRSAARVAARSDSRPAPDAVHTPPADPPRKDTP</sequence>